<feature type="domain" description="Reverse transcriptase" evidence="1">
    <location>
        <begin position="58"/>
        <end position="146"/>
    </location>
</feature>
<proteinExistence type="predicted"/>
<dbReference type="PANTHER" id="PTHR24559:SF443">
    <property type="entry name" value="RNA-DIRECTED DNA POLYMERASE HOMOLOG"/>
    <property type="match status" value="1"/>
</dbReference>
<dbReference type="InterPro" id="IPR043128">
    <property type="entry name" value="Rev_trsase/Diguanyl_cyclase"/>
</dbReference>
<dbReference type="InterPro" id="IPR053134">
    <property type="entry name" value="RNA-dir_DNA_polymerase"/>
</dbReference>
<dbReference type="Proteomes" id="UP000596661">
    <property type="component" value="Chromosome 3"/>
</dbReference>
<dbReference type="Pfam" id="PF24626">
    <property type="entry name" value="SH3_Tf2-1"/>
    <property type="match status" value="1"/>
</dbReference>
<name>A0A803P659_CANSA</name>
<dbReference type="FunFam" id="3.30.70.270:FF:000003">
    <property type="entry name" value="Transposon Ty3-G Gag-Pol polyprotein"/>
    <property type="match status" value="1"/>
</dbReference>
<feature type="domain" description="Tf2-1-like SH3-like" evidence="2">
    <location>
        <begin position="404"/>
        <end position="448"/>
    </location>
</feature>
<dbReference type="InterPro" id="IPR056924">
    <property type="entry name" value="SH3_Tf2-1"/>
</dbReference>
<reference evidence="3" key="2">
    <citation type="submission" date="2021-03" db="UniProtKB">
        <authorList>
            <consortium name="EnsemblPlants"/>
        </authorList>
    </citation>
    <scope>IDENTIFICATION</scope>
</reference>
<dbReference type="EMBL" id="UZAU01000327">
    <property type="status" value="NOT_ANNOTATED_CDS"/>
    <property type="molecule type" value="Genomic_DNA"/>
</dbReference>
<dbReference type="EnsemblPlants" id="evm.model.03.1658">
    <property type="protein sequence ID" value="cds.evm.model.03.1658"/>
    <property type="gene ID" value="evm.TU.03.1658"/>
</dbReference>
<dbReference type="InterPro" id="IPR043502">
    <property type="entry name" value="DNA/RNA_pol_sf"/>
</dbReference>
<organism evidence="3 4">
    <name type="scientific">Cannabis sativa</name>
    <name type="common">Hemp</name>
    <name type="synonym">Marijuana</name>
    <dbReference type="NCBI Taxonomy" id="3483"/>
    <lineage>
        <taxon>Eukaryota</taxon>
        <taxon>Viridiplantae</taxon>
        <taxon>Streptophyta</taxon>
        <taxon>Embryophyta</taxon>
        <taxon>Tracheophyta</taxon>
        <taxon>Spermatophyta</taxon>
        <taxon>Magnoliopsida</taxon>
        <taxon>eudicotyledons</taxon>
        <taxon>Gunneridae</taxon>
        <taxon>Pentapetalae</taxon>
        <taxon>rosids</taxon>
        <taxon>fabids</taxon>
        <taxon>Rosales</taxon>
        <taxon>Cannabaceae</taxon>
        <taxon>Cannabis</taxon>
    </lineage>
</organism>
<evidence type="ECO:0008006" key="5">
    <source>
        <dbReference type="Google" id="ProtNLM"/>
    </source>
</evidence>
<evidence type="ECO:0000313" key="4">
    <source>
        <dbReference type="Proteomes" id="UP000596661"/>
    </source>
</evidence>
<reference evidence="3" key="1">
    <citation type="submission" date="2018-11" db="EMBL/GenBank/DDBJ databases">
        <authorList>
            <person name="Grassa J C."/>
        </authorList>
    </citation>
    <scope>NUCLEOTIDE SEQUENCE [LARGE SCALE GENOMIC DNA]</scope>
</reference>
<dbReference type="OMA" id="MAPTEMI"/>
<accession>A0A803P659</accession>
<dbReference type="InterPro" id="IPR000477">
    <property type="entry name" value="RT_dom"/>
</dbReference>
<evidence type="ECO:0000259" key="2">
    <source>
        <dbReference type="Pfam" id="PF24626"/>
    </source>
</evidence>
<evidence type="ECO:0000313" key="3">
    <source>
        <dbReference type="EnsemblPlants" id="cds.evm.model.03.1658"/>
    </source>
</evidence>
<dbReference type="CDD" id="cd01647">
    <property type="entry name" value="RT_LTR"/>
    <property type="match status" value="1"/>
</dbReference>
<evidence type="ECO:0000259" key="1">
    <source>
        <dbReference type="Pfam" id="PF00078"/>
    </source>
</evidence>
<dbReference type="Pfam" id="PF00078">
    <property type="entry name" value="RVT_1"/>
    <property type="match status" value="1"/>
</dbReference>
<sequence>MVESRYMVPSKAPYGVLALFQNKLDGSMQMCVDYRALNKVTVRIAVRDEAKTTCATWYGSLEFLVMPFGLTNALATFCNLMNDVLYKFLDRFVVVYLDNIVIYNNSLEEHLQHLRKVLTKLREEQLYIKKGKCEFCRKEVKFLGHWVGQGKLKMDEGKIKAIMDWPIPTKVAELRSFLGLANYYRKFIKGYSKKVSTTFIDRVREQSLLDPEYKKLLEEARNEQRGIHEDMSCVPTRQDRKKARSRITTTPANPREAMVVNKHGLHSGISRSKRVSVHPGGSGSILQYFGLPEDILSYQDSKFTGRFSSQRNSVELLDVAQFCYSIQQSSTIGTRPAEIVLGRQPLTPYEVAKQKSQGVFLAAYQFARDRTELFELARDILKKASRRMKKYADKHRRDLEFFVGDQVLLKLTPQIWKKITDKRYHEGLVQKYDGPFEIVQKVGAVAYKTGYRAAVLHHFSCQFLEEVS</sequence>
<protein>
    <recommendedName>
        <fullName evidence="5">Reverse transcriptase domain-containing protein</fullName>
    </recommendedName>
</protein>
<dbReference type="Gramene" id="evm.model.03.1658">
    <property type="protein sequence ID" value="cds.evm.model.03.1658"/>
    <property type="gene ID" value="evm.TU.03.1658"/>
</dbReference>
<keyword evidence="4" id="KW-1185">Reference proteome</keyword>
<dbReference type="AlphaFoldDB" id="A0A803P659"/>
<dbReference type="Gene3D" id="3.30.70.270">
    <property type="match status" value="2"/>
</dbReference>
<dbReference type="SUPFAM" id="SSF56672">
    <property type="entry name" value="DNA/RNA polymerases"/>
    <property type="match status" value="1"/>
</dbReference>
<dbReference type="Gene3D" id="3.10.10.10">
    <property type="entry name" value="HIV Type 1 Reverse Transcriptase, subunit A, domain 1"/>
    <property type="match status" value="2"/>
</dbReference>
<dbReference type="PANTHER" id="PTHR24559">
    <property type="entry name" value="TRANSPOSON TY3-I GAG-POL POLYPROTEIN"/>
    <property type="match status" value="1"/>
</dbReference>